<reference evidence="1 2" key="1">
    <citation type="journal article" date="2019" name="Nat. Ecol. Evol.">
        <title>Megaphylogeny resolves global patterns of mushroom evolution.</title>
        <authorList>
            <person name="Varga T."/>
            <person name="Krizsan K."/>
            <person name="Foldi C."/>
            <person name="Dima B."/>
            <person name="Sanchez-Garcia M."/>
            <person name="Sanchez-Ramirez S."/>
            <person name="Szollosi G.J."/>
            <person name="Szarkandi J.G."/>
            <person name="Papp V."/>
            <person name="Albert L."/>
            <person name="Andreopoulos W."/>
            <person name="Angelini C."/>
            <person name="Antonin V."/>
            <person name="Barry K.W."/>
            <person name="Bougher N.L."/>
            <person name="Buchanan P."/>
            <person name="Buyck B."/>
            <person name="Bense V."/>
            <person name="Catcheside P."/>
            <person name="Chovatia M."/>
            <person name="Cooper J."/>
            <person name="Damon W."/>
            <person name="Desjardin D."/>
            <person name="Finy P."/>
            <person name="Geml J."/>
            <person name="Haridas S."/>
            <person name="Hughes K."/>
            <person name="Justo A."/>
            <person name="Karasinski D."/>
            <person name="Kautmanova I."/>
            <person name="Kiss B."/>
            <person name="Kocsube S."/>
            <person name="Kotiranta H."/>
            <person name="LaButti K.M."/>
            <person name="Lechner B.E."/>
            <person name="Liimatainen K."/>
            <person name="Lipzen A."/>
            <person name="Lukacs Z."/>
            <person name="Mihaltcheva S."/>
            <person name="Morgado L.N."/>
            <person name="Niskanen T."/>
            <person name="Noordeloos M.E."/>
            <person name="Ohm R.A."/>
            <person name="Ortiz-Santana B."/>
            <person name="Ovrebo C."/>
            <person name="Racz N."/>
            <person name="Riley R."/>
            <person name="Savchenko A."/>
            <person name="Shiryaev A."/>
            <person name="Soop K."/>
            <person name="Spirin V."/>
            <person name="Szebenyi C."/>
            <person name="Tomsovsky M."/>
            <person name="Tulloss R.E."/>
            <person name="Uehling J."/>
            <person name="Grigoriev I.V."/>
            <person name="Vagvolgyi C."/>
            <person name="Papp T."/>
            <person name="Martin F.M."/>
            <person name="Miettinen O."/>
            <person name="Hibbett D.S."/>
            <person name="Nagy L.G."/>
        </authorList>
    </citation>
    <scope>NUCLEOTIDE SEQUENCE [LARGE SCALE GENOMIC DNA]</scope>
    <source>
        <strain evidence="1 2">NL-1719</strain>
    </source>
</reference>
<keyword evidence="2" id="KW-1185">Reference proteome</keyword>
<evidence type="ECO:0000313" key="2">
    <source>
        <dbReference type="Proteomes" id="UP000308600"/>
    </source>
</evidence>
<gene>
    <name evidence="1" type="ORF">BDN72DRAFT_865977</name>
</gene>
<sequence>MATKAASKVLQELLGLDNARRSQEWDNLTVYIDKIMRENLDLSPYSLPPTQQVSLPRVVKEISEEEPYYFCSDKEISALRKYICYQANNERHNGRRKRSGDDRSDDDSDNDYGDDDPTPTHPPHPTHPPQPITRSRTTNLRQEQALPGSSKDGSVNARQVDHKRQKTQHRDSTSGRGVPSWATSPSPAPQPIASTSRHVGIRPAGAPKNDNSLAPQPIASTSRHVGIRPAPGNDAWATSPSPVPQPIASTSRHVGIRPATRNDDLLNFFTN</sequence>
<protein>
    <submittedName>
        <fullName evidence="1">Uncharacterized protein</fullName>
    </submittedName>
</protein>
<evidence type="ECO:0000313" key="1">
    <source>
        <dbReference type="EMBL" id="TFK58385.1"/>
    </source>
</evidence>
<organism evidence="1 2">
    <name type="scientific">Pluteus cervinus</name>
    <dbReference type="NCBI Taxonomy" id="181527"/>
    <lineage>
        <taxon>Eukaryota</taxon>
        <taxon>Fungi</taxon>
        <taxon>Dikarya</taxon>
        <taxon>Basidiomycota</taxon>
        <taxon>Agaricomycotina</taxon>
        <taxon>Agaricomycetes</taxon>
        <taxon>Agaricomycetidae</taxon>
        <taxon>Agaricales</taxon>
        <taxon>Pluteineae</taxon>
        <taxon>Pluteaceae</taxon>
        <taxon>Pluteus</taxon>
    </lineage>
</organism>
<name>A0ACD2ZYY1_9AGAR</name>
<accession>A0ACD2ZYY1</accession>
<feature type="non-terminal residue" evidence="1">
    <location>
        <position position="271"/>
    </location>
</feature>
<dbReference type="Proteomes" id="UP000308600">
    <property type="component" value="Unassembled WGS sequence"/>
</dbReference>
<proteinExistence type="predicted"/>
<dbReference type="EMBL" id="ML209401">
    <property type="protein sequence ID" value="TFK58385.1"/>
    <property type="molecule type" value="Genomic_DNA"/>
</dbReference>